<comment type="caution">
    <text evidence="12">The sequence shown here is derived from an EMBL/GenBank/DDBJ whole genome shotgun (WGS) entry which is preliminary data.</text>
</comment>
<keyword evidence="8 10" id="KW-1133">Transmembrane helix</keyword>
<dbReference type="NCBIfam" id="TIGR01710">
    <property type="entry name" value="typeII_sec_gspG"/>
    <property type="match status" value="1"/>
</dbReference>
<dbReference type="Gene3D" id="3.30.700.10">
    <property type="entry name" value="Glycoprotein, Type 4 Pilin"/>
    <property type="match status" value="1"/>
</dbReference>
<evidence type="ECO:0000256" key="7">
    <source>
        <dbReference type="ARBA" id="ARBA00022692"/>
    </source>
</evidence>
<dbReference type="NCBIfam" id="TIGR02532">
    <property type="entry name" value="IV_pilin_GFxxxE"/>
    <property type="match status" value="1"/>
</dbReference>
<dbReference type="Proteomes" id="UP000578569">
    <property type="component" value="Unassembled WGS sequence"/>
</dbReference>
<sequence length="142" mass="15586">MKRIFSPRRRPRQPRKNGFTLIELMVVIVIIGLLGTVVVINVLPSQDKALVTKAQTDIATLGQAMEMYRLDHFNYPDQGAGLAALVNPPGRSQGYIKRLPDDPWGNPYRYSVPGRNGPYDIYSLGADGAPGGEDNAADIYGE</sequence>
<dbReference type="SUPFAM" id="SSF54523">
    <property type="entry name" value="Pili subunits"/>
    <property type="match status" value="1"/>
</dbReference>
<dbReference type="PANTHER" id="PTHR30093:SF44">
    <property type="entry name" value="TYPE II SECRETION SYSTEM CORE PROTEIN G"/>
    <property type="match status" value="1"/>
</dbReference>
<keyword evidence="7 10" id="KW-0812">Transmembrane</keyword>
<dbReference type="GO" id="GO:0005886">
    <property type="term" value="C:plasma membrane"/>
    <property type="evidence" value="ECO:0007669"/>
    <property type="project" value="UniProtKB-SubCell"/>
</dbReference>
<comment type="subcellular location">
    <subcellularLocation>
        <location evidence="1">Cell inner membrane</location>
        <topology evidence="1">Single-pass membrane protein</topology>
    </subcellularLocation>
</comment>
<gene>
    <name evidence="12" type="ORF">FHS50_001962</name>
</gene>
<organism evidence="12 13">
    <name type="scientific">Sphingomicrobium lutaoense</name>
    <dbReference type="NCBI Taxonomy" id="515949"/>
    <lineage>
        <taxon>Bacteria</taxon>
        <taxon>Pseudomonadati</taxon>
        <taxon>Pseudomonadota</taxon>
        <taxon>Alphaproteobacteria</taxon>
        <taxon>Sphingomonadales</taxon>
        <taxon>Sphingomonadaceae</taxon>
        <taxon>Sphingomicrobium</taxon>
    </lineage>
</organism>
<dbReference type="PRINTS" id="PR00813">
    <property type="entry name" value="BCTERIALGSPG"/>
</dbReference>
<keyword evidence="4" id="KW-1003">Cell membrane</keyword>
<dbReference type="GO" id="GO:0015627">
    <property type="term" value="C:type II protein secretion system complex"/>
    <property type="evidence" value="ECO:0007669"/>
    <property type="project" value="InterPro"/>
</dbReference>
<evidence type="ECO:0000256" key="6">
    <source>
        <dbReference type="ARBA" id="ARBA00022519"/>
    </source>
</evidence>
<evidence type="ECO:0000256" key="8">
    <source>
        <dbReference type="ARBA" id="ARBA00022989"/>
    </source>
</evidence>
<keyword evidence="5" id="KW-0488">Methylation</keyword>
<evidence type="ECO:0000313" key="13">
    <source>
        <dbReference type="Proteomes" id="UP000578569"/>
    </source>
</evidence>
<evidence type="ECO:0000256" key="5">
    <source>
        <dbReference type="ARBA" id="ARBA00022481"/>
    </source>
</evidence>
<keyword evidence="13" id="KW-1185">Reference proteome</keyword>
<dbReference type="AlphaFoldDB" id="A0A839Z2Q3"/>
<dbReference type="InterPro" id="IPR010054">
    <property type="entry name" value="Type2_sec_GspG"/>
</dbReference>
<evidence type="ECO:0000256" key="2">
    <source>
        <dbReference type="ARBA" id="ARBA00009984"/>
    </source>
</evidence>
<feature type="transmembrane region" description="Helical" evidence="10">
    <location>
        <begin position="21"/>
        <end position="43"/>
    </location>
</feature>
<dbReference type="InterPro" id="IPR012902">
    <property type="entry name" value="N_methyl_site"/>
</dbReference>
<evidence type="ECO:0000313" key="12">
    <source>
        <dbReference type="EMBL" id="MBB3764900.1"/>
    </source>
</evidence>
<dbReference type="InterPro" id="IPR013545">
    <property type="entry name" value="T2SS_protein-GspG_C"/>
</dbReference>
<evidence type="ECO:0000259" key="11">
    <source>
        <dbReference type="Pfam" id="PF08334"/>
    </source>
</evidence>
<reference evidence="12 13" key="1">
    <citation type="submission" date="2020-08" db="EMBL/GenBank/DDBJ databases">
        <title>Genomic Encyclopedia of Type Strains, Phase IV (KMG-IV): sequencing the most valuable type-strain genomes for metagenomic binning, comparative biology and taxonomic classification.</title>
        <authorList>
            <person name="Goeker M."/>
        </authorList>
    </citation>
    <scope>NUCLEOTIDE SEQUENCE [LARGE SCALE GENOMIC DNA]</scope>
    <source>
        <strain evidence="12 13">DSM 24194</strain>
    </source>
</reference>
<evidence type="ECO:0000256" key="10">
    <source>
        <dbReference type="SAM" id="Phobius"/>
    </source>
</evidence>
<accession>A0A839Z2Q3</accession>
<protein>
    <recommendedName>
        <fullName evidence="3">Type II secretion system core protein G</fullName>
    </recommendedName>
</protein>
<dbReference type="Pfam" id="PF07963">
    <property type="entry name" value="N_methyl"/>
    <property type="match status" value="1"/>
</dbReference>
<feature type="domain" description="Type II secretion system protein GspG C-terminal" evidence="11">
    <location>
        <begin position="41"/>
        <end position="140"/>
    </location>
</feature>
<name>A0A839Z2Q3_9SPHN</name>
<dbReference type="Pfam" id="PF08334">
    <property type="entry name" value="T2SSG"/>
    <property type="match status" value="1"/>
</dbReference>
<keyword evidence="9 10" id="KW-0472">Membrane</keyword>
<proteinExistence type="inferred from homology"/>
<dbReference type="EMBL" id="JACICF010000002">
    <property type="protein sequence ID" value="MBB3764900.1"/>
    <property type="molecule type" value="Genomic_DNA"/>
</dbReference>
<dbReference type="GO" id="GO:0015628">
    <property type="term" value="P:protein secretion by the type II secretion system"/>
    <property type="evidence" value="ECO:0007669"/>
    <property type="project" value="InterPro"/>
</dbReference>
<dbReference type="InterPro" id="IPR000983">
    <property type="entry name" value="Bac_GSPG_pilin"/>
</dbReference>
<dbReference type="InterPro" id="IPR045584">
    <property type="entry name" value="Pilin-like"/>
</dbReference>
<evidence type="ECO:0000256" key="9">
    <source>
        <dbReference type="ARBA" id="ARBA00023136"/>
    </source>
</evidence>
<keyword evidence="6" id="KW-0997">Cell inner membrane</keyword>
<evidence type="ECO:0000256" key="4">
    <source>
        <dbReference type="ARBA" id="ARBA00022475"/>
    </source>
</evidence>
<comment type="similarity">
    <text evidence="2">Belongs to the GSP G family.</text>
</comment>
<evidence type="ECO:0000256" key="3">
    <source>
        <dbReference type="ARBA" id="ARBA00020042"/>
    </source>
</evidence>
<dbReference type="RefSeq" id="WP_322597118.1">
    <property type="nucleotide sequence ID" value="NZ_JACICF010000002.1"/>
</dbReference>
<evidence type="ECO:0000256" key="1">
    <source>
        <dbReference type="ARBA" id="ARBA00004377"/>
    </source>
</evidence>
<dbReference type="PANTHER" id="PTHR30093">
    <property type="entry name" value="GENERAL SECRETION PATHWAY PROTEIN G"/>
    <property type="match status" value="1"/>
</dbReference>